<evidence type="ECO:0000256" key="3">
    <source>
        <dbReference type="ARBA" id="ARBA00012398"/>
    </source>
</evidence>
<dbReference type="FunFam" id="3.40.50.280:FF:000002">
    <property type="entry name" value="Methylmalonyl-CoA mutase, mitochondrial"/>
    <property type="match status" value="1"/>
</dbReference>
<protein>
    <recommendedName>
        <fullName evidence="3">methylmalonyl-CoA mutase</fullName>
        <ecNumber evidence="3">5.4.99.2</ecNumber>
    </recommendedName>
</protein>
<name>A0A1M6CFB0_9BACT</name>
<evidence type="ECO:0000259" key="8">
    <source>
        <dbReference type="PROSITE" id="PS51332"/>
    </source>
</evidence>
<sequence>MKPDFSQIAYDAAALPAPAAPPTETLTAEQIAVKSYYTAQDVQHLDHLGFGAGVAPYLRGPYATMYVQNPWTIRQYAGFSTATESNSFYRRNLAGGQKGLSVAFDLATHRGYDSDHPRVEGDVGKAGVAIDSVEDMKILFDQIPLDQMSVSMTMNGAVLPIMAFYIVAAEEQGVGPDKLAGTIQNDILKEFMVRNTYIYPPAPSMRIIADIFAYTAANMPKFNSISISGYHMQEAGATADLELAYTLADGLEYVRAGLAVGMDVDQFAPRLSFFWAIGMNHFMEIAKLRAGRLLWAKLMKQFNPQNPKSLALRTHCQTSGYSLTEQDPFNNVARTTIEALAAALGGTQSLHTNALDEAIALPTDFSARIARNTQLYLQHETDITRVVDPWGGSYYVETLTHELADKAWALIQEVEELGGMAKAIETGLPKLRIEEASARKQARIDSGKEIIVGVNKYRLTDEQLGQEQEIEVLDIDNAAVRESQIARLKQIKAERDNEAVKAALQALTDAARAGTDPQSSTSKTQNLLALAVEAARLRATLGEISDALEAVYGRHQATIRAISGVYSAEMNYDEEFAKARRAAADFAAKEGRRPRMMVAKMGQDGHDRGSKIIATSFADVGFDVDIAPLFQTPAEVARQAAENDVHVVGVSSLAAGHKTLIPQLIQELKQLDRADILVIAGGVIPAQDYDFLYNAGVVGVYGPGTVIAVAAQEILAKLTEA</sequence>
<dbReference type="InterPro" id="IPR006099">
    <property type="entry name" value="MeMalonylCoA_mutase_a/b_cat"/>
</dbReference>
<evidence type="ECO:0000256" key="6">
    <source>
        <dbReference type="ARBA" id="ARBA00023235"/>
    </source>
</evidence>
<comment type="similarity">
    <text evidence="2">Belongs to the methylmalonyl-CoA mutase family.</text>
</comment>
<dbReference type="AlphaFoldDB" id="A0A1M6CFB0"/>
<gene>
    <name evidence="9" type="ORF">SAMN02745146_1136</name>
</gene>
<dbReference type="PROSITE" id="PS51332">
    <property type="entry name" value="B12_BINDING"/>
    <property type="match status" value="1"/>
</dbReference>
<dbReference type="SUPFAM" id="SSF52242">
    <property type="entry name" value="Cobalamin (vitamin B12)-binding domain"/>
    <property type="match status" value="1"/>
</dbReference>
<keyword evidence="7" id="KW-0170">Cobalt</keyword>
<dbReference type="NCBIfam" id="NF006944">
    <property type="entry name" value="PRK09426.1"/>
    <property type="match status" value="1"/>
</dbReference>
<dbReference type="PANTHER" id="PTHR48101:SF4">
    <property type="entry name" value="METHYLMALONYL-COA MUTASE, MITOCHONDRIAL"/>
    <property type="match status" value="1"/>
</dbReference>
<accession>A0A1M6CFB0</accession>
<organism evidence="9 10">
    <name type="scientific">Hymenobacter daecheongensis DSM 21074</name>
    <dbReference type="NCBI Taxonomy" id="1121955"/>
    <lineage>
        <taxon>Bacteria</taxon>
        <taxon>Pseudomonadati</taxon>
        <taxon>Bacteroidota</taxon>
        <taxon>Cytophagia</taxon>
        <taxon>Cytophagales</taxon>
        <taxon>Hymenobacteraceae</taxon>
        <taxon>Hymenobacter</taxon>
    </lineage>
</organism>
<dbReference type="InterPro" id="IPR016176">
    <property type="entry name" value="Cbl-dep_enz_cat"/>
</dbReference>
<dbReference type="CDD" id="cd03679">
    <property type="entry name" value="MM_CoA_mutase_alpha_like"/>
    <property type="match status" value="1"/>
</dbReference>
<dbReference type="InterPro" id="IPR036724">
    <property type="entry name" value="Cobalamin-bd_sf"/>
</dbReference>
<dbReference type="PANTHER" id="PTHR48101">
    <property type="entry name" value="METHYLMALONYL-COA MUTASE, MITOCHONDRIAL-RELATED"/>
    <property type="match status" value="1"/>
</dbReference>
<dbReference type="RefSeq" id="WP_073106387.1">
    <property type="nucleotide sequence ID" value="NZ_FQYN01000002.1"/>
</dbReference>
<dbReference type="InterPro" id="IPR006159">
    <property type="entry name" value="Acid_CoA_mut_C"/>
</dbReference>
<dbReference type="NCBIfam" id="TIGR00640">
    <property type="entry name" value="acid_CoA_mut_C"/>
    <property type="match status" value="1"/>
</dbReference>
<dbReference type="STRING" id="1121955.SAMN02745146_1136"/>
<reference evidence="9 10" key="1">
    <citation type="submission" date="2016-11" db="EMBL/GenBank/DDBJ databases">
        <authorList>
            <person name="Jaros S."/>
            <person name="Januszkiewicz K."/>
            <person name="Wedrychowicz H."/>
        </authorList>
    </citation>
    <scope>NUCLEOTIDE SEQUENCE [LARGE SCALE GENOMIC DNA]</scope>
    <source>
        <strain evidence="9 10">DSM 21074</strain>
    </source>
</reference>
<proteinExistence type="inferred from homology"/>
<evidence type="ECO:0000256" key="5">
    <source>
        <dbReference type="ARBA" id="ARBA00022723"/>
    </source>
</evidence>
<evidence type="ECO:0000256" key="2">
    <source>
        <dbReference type="ARBA" id="ARBA00008465"/>
    </source>
</evidence>
<dbReference type="NCBIfam" id="TIGR00641">
    <property type="entry name" value="acid_CoA_mut_N"/>
    <property type="match status" value="1"/>
</dbReference>
<evidence type="ECO:0000313" key="10">
    <source>
        <dbReference type="Proteomes" id="UP000184418"/>
    </source>
</evidence>
<dbReference type="GO" id="GO:0031419">
    <property type="term" value="F:cobalamin binding"/>
    <property type="evidence" value="ECO:0007669"/>
    <property type="project" value="UniProtKB-KW"/>
</dbReference>
<dbReference type="GO" id="GO:0046872">
    <property type="term" value="F:metal ion binding"/>
    <property type="evidence" value="ECO:0007669"/>
    <property type="project" value="UniProtKB-KW"/>
</dbReference>
<dbReference type="GO" id="GO:0004494">
    <property type="term" value="F:methylmalonyl-CoA mutase activity"/>
    <property type="evidence" value="ECO:0007669"/>
    <property type="project" value="UniProtKB-EC"/>
</dbReference>
<evidence type="ECO:0000256" key="7">
    <source>
        <dbReference type="ARBA" id="ARBA00023285"/>
    </source>
</evidence>
<evidence type="ECO:0000313" key="9">
    <source>
        <dbReference type="EMBL" id="SHI59709.1"/>
    </source>
</evidence>
<dbReference type="CDD" id="cd02071">
    <property type="entry name" value="MM_CoA_mut_B12_BD"/>
    <property type="match status" value="1"/>
</dbReference>
<dbReference type="OrthoDB" id="9762378at2"/>
<dbReference type="InterPro" id="IPR006158">
    <property type="entry name" value="Cobalamin-bd"/>
</dbReference>
<feature type="domain" description="B12-binding" evidence="8">
    <location>
        <begin position="593"/>
        <end position="721"/>
    </location>
</feature>
<dbReference type="EC" id="5.4.99.2" evidence="3"/>
<dbReference type="Gene3D" id="3.40.50.280">
    <property type="entry name" value="Cobalamin-binding domain"/>
    <property type="match status" value="1"/>
</dbReference>
<keyword evidence="6" id="KW-0413">Isomerase</keyword>
<dbReference type="Proteomes" id="UP000184418">
    <property type="component" value="Unassembled WGS sequence"/>
</dbReference>
<dbReference type="PROSITE" id="PS00544">
    <property type="entry name" value="METMALONYL_COA_MUTASE"/>
    <property type="match status" value="1"/>
</dbReference>
<dbReference type="GO" id="GO:0019678">
    <property type="term" value="P:propionate metabolic process, methylmalonyl pathway"/>
    <property type="evidence" value="ECO:0007669"/>
    <property type="project" value="TreeGrafter"/>
</dbReference>
<evidence type="ECO:0000256" key="4">
    <source>
        <dbReference type="ARBA" id="ARBA00022628"/>
    </source>
</evidence>
<keyword evidence="4" id="KW-0846">Cobalamin</keyword>
<dbReference type="GO" id="GO:0005737">
    <property type="term" value="C:cytoplasm"/>
    <property type="evidence" value="ECO:0007669"/>
    <property type="project" value="TreeGrafter"/>
</dbReference>
<dbReference type="Gene3D" id="3.20.20.240">
    <property type="entry name" value="Methylmalonyl-CoA mutase"/>
    <property type="match status" value="1"/>
</dbReference>
<keyword evidence="10" id="KW-1185">Reference proteome</keyword>
<dbReference type="Pfam" id="PF01642">
    <property type="entry name" value="MM_CoA_mutase"/>
    <property type="match status" value="1"/>
</dbReference>
<keyword evidence="5" id="KW-0479">Metal-binding</keyword>
<evidence type="ECO:0000256" key="1">
    <source>
        <dbReference type="ARBA" id="ARBA00001922"/>
    </source>
</evidence>
<dbReference type="InterPro" id="IPR058549">
    <property type="entry name" value="MeMalonylCoA_mutase_a/b_site"/>
</dbReference>
<dbReference type="Pfam" id="PF02310">
    <property type="entry name" value="B12-binding"/>
    <property type="match status" value="1"/>
</dbReference>
<dbReference type="InterPro" id="IPR006098">
    <property type="entry name" value="MMCoA_mutase_a_cat"/>
</dbReference>
<dbReference type="EMBL" id="FQYN01000002">
    <property type="protein sequence ID" value="SHI59709.1"/>
    <property type="molecule type" value="Genomic_DNA"/>
</dbReference>
<dbReference type="FunFam" id="3.20.20.240:FF:000001">
    <property type="entry name" value="Probable methylmalonyl-coa mutase"/>
    <property type="match status" value="1"/>
</dbReference>
<dbReference type="SUPFAM" id="SSF51703">
    <property type="entry name" value="Cobalamin (vitamin B12)-dependent enzymes"/>
    <property type="match status" value="1"/>
</dbReference>
<comment type="cofactor">
    <cofactor evidence="1">
        <name>adenosylcob(III)alamin</name>
        <dbReference type="ChEBI" id="CHEBI:18408"/>
    </cofactor>
</comment>